<proteinExistence type="predicted"/>
<accession>A0ACC1T804</accession>
<evidence type="ECO:0000313" key="2">
    <source>
        <dbReference type="Proteomes" id="UP001148662"/>
    </source>
</evidence>
<keyword evidence="2" id="KW-1185">Reference proteome</keyword>
<evidence type="ECO:0000313" key="1">
    <source>
        <dbReference type="EMBL" id="KAJ3555252.1"/>
    </source>
</evidence>
<gene>
    <name evidence="1" type="ORF">NM688_g2680</name>
</gene>
<reference evidence="1" key="1">
    <citation type="submission" date="2022-07" db="EMBL/GenBank/DDBJ databases">
        <title>Genome Sequence of Phlebia brevispora.</title>
        <authorList>
            <person name="Buettner E."/>
        </authorList>
    </citation>
    <scope>NUCLEOTIDE SEQUENCE</scope>
    <source>
        <strain evidence="1">MPL23</strain>
    </source>
</reference>
<name>A0ACC1T804_9APHY</name>
<sequence>MSHLQFLVMFAILFLAYAWLLDEETSAYTSIVESATTEIVKRLAPLQHCPFSQAEQRRFMSILARTILAKPHRAHKYVHFVTSNATRATIRGQTDILEKSGTPRHYETVFIGAMSAMTGIIFAQAYVIWRLLGRNWTRT</sequence>
<dbReference type="Proteomes" id="UP001148662">
    <property type="component" value="Unassembled WGS sequence"/>
</dbReference>
<dbReference type="EMBL" id="JANHOG010000349">
    <property type="protein sequence ID" value="KAJ3555252.1"/>
    <property type="molecule type" value="Genomic_DNA"/>
</dbReference>
<comment type="caution">
    <text evidence="1">The sequence shown here is derived from an EMBL/GenBank/DDBJ whole genome shotgun (WGS) entry which is preliminary data.</text>
</comment>
<protein>
    <submittedName>
        <fullName evidence="1">Uncharacterized protein</fullName>
    </submittedName>
</protein>
<organism evidence="1 2">
    <name type="scientific">Phlebia brevispora</name>
    <dbReference type="NCBI Taxonomy" id="194682"/>
    <lineage>
        <taxon>Eukaryota</taxon>
        <taxon>Fungi</taxon>
        <taxon>Dikarya</taxon>
        <taxon>Basidiomycota</taxon>
        <taxon>Agaricomycotina</taxon>
        <taxon>Agaricomycetes</taxon>
        <taxon>Polyporales</taxon>
        <taxon>Meruliaceae</taxon>
        <taxon>Phlebia</taxon>
    </lineage>
</organism>